<evidence type="ECO:0000256" key="5">
    <source>
        <dbReference type="ARBA" id="ARBA00022989"/>
    </source>
</evidence>
<dbReference type="Gene3D" id="3.30.70.100">
    <property type="match status" value="1"/>
</dbReference>
<dbReference type="InterPro" id="IPR023408">
    <property type="entry name" value="MscS_beta-dom_sf"/>
</dbReference>
<evidence type="ECO:0000259" key="8">
    <source>
        <dbReference type="Pfam" id="PF00924"/>
    </source>
</evidence>
<feature type="transmembrane region" description="Helical" evidence="7">
    <location>
        <begin position="168"/>
        <end position="189"/>
    </location>
</feature>
<feature type="transmembrane region" description="Helical" evidence="7">
    <location>
        <begin position="128"/>
        <end position="148"/>
    </location>
</feature>
<dbReference type="GO" id="GO:0008381">
    <property type="term" value="F:mechanosensitive monoatomic ion channel activity"/>
    <property type="evidence" value="ECO:0007669"/>
    <property type="project" value="UniProtKB-ARBA"/>
</dbReference>
<dbReference type="KEGG" id="pais:PFX98_22340"/>
<dbReference type="Gene3D" id="2.30.30.60">
    <property type="match status" value="1"/>
</dbReference>
<feature type="domain" description="Mechanosensitive ion channel MscS C-terminal" evidence="9">
    <location>
        <begin position="327"/>
        <end position="409"/>
    </location>
</feature>
<protein>
    <submittedName>
        <fullName evidence="11">Mechanosensitive ion channel</fullName>
    </submittedName>
</protein>
<comment type="subcellular location">
    <subcellularLocation>
        <location evidence="1">Cell membrane</location>
        <topology evidence="1">Multi-pass membrane protein</topology>
    </subcellularLocation>
</comment>
<dbReference type="PANTHER" id="PTHR30347">
    <property type="entry name" value="POTASSIUM CHANNEL RELATED"/>
    <property type="match status" value="1"/>
</dbReference>
<feature type="transmembrane region" description="Helical" evidence="7">
    <location>
        <begin position="241"/>
        <end position="263"/>
    </location>
</feature>
<evidence type="ECO:0000313" key="12">
    <source>
        <dbReference type="Proteomes" id="UP001177769"/>
    </source>
</evidence>
<feature type="transmembrane region" description="Helical" evidence="7">
    <location>
        <begin position="53"/>
        <end position="77"/>
    </location>
</feature>
<evidence type="ECO:0000256" key="3">
    <source>
        <dbReference type="ARBA" id="ARBA00022475"/>
    </source>
</evidence>
<comment type="similarity">
    <text evidence="2">Belongs to the MscS (TC 1.A.23) family.</text>
</comment>
<keyword evidence="6 7" id="KW-0472">Membrane</keyword>
<feature type="transmembrane region" description="Helical" evidence="7">
    <location>
        <begin position="89"/>
        <end position="108"/>
    </location>
</feature>
<dbReference type="SUPFAM" id="SSF82689">
    <property type="entry name" value="Mechanosensitive channel protein MscS (YggB), C-terminal domain"/>
    <property type="match status" value="1"/>
</dbReference>
<evidence type="ECO:0000313" key="11">
    <source>
        <dbReference type="EMBL" id="WIT11597.1"/>
    </source>
</evidence>
<gene>
    <name evidence="11" type="ORF">PFX98_22340</name>
</gene>
<dbReference type="Pfam" id="PF00924">
    <property type="entry name" value="MS_channel_2nd"/>
    <property type="match status" value="1"/>
</dbReference>
<keyword evidence="3" id="KW-1003">Cell membrane</keyword>
<name>A0AA95NEV8_9BURK</name>
<keyword evidence="4 7" id="KW-0812">Transmembrane</keyword>
<reference evidence="11" key="1">
    <citation type="submission" date="2023-01" db="EMBL/GenBank/DDBJ databases">
        <title>Whole genome sequence of Paucibacter sp. S2-9 isolated from pond sediment.</title>
        <authorList>
            <person name="Jung J.Y."/>
        </authorList>
    </citation>
    <scope>NUCLEOTIDE SEQUENCE</scope>
    <source>
        <strain evidence="11">S2-9</strain>
    </source>
</reference>
<feature type="transmembrane region" description="Helical" evidence="7">
    <location>
        <begin position="20"/>
        <end position="41"/>
    </location>
</feature>
<dbReference type="PANTHER" id="PTHR30347:SF1">
    <property type="entry name" value="MECHANOSENSITIVE CHANNEL MSCK"/>
    <property type="match status" value="1"/>
</dbReference>
<dbReference type="Pfam" id="PF21082">
    <property type="entry name" value="MS_channel_3rd"/>
    <property type="match status" value="1"/>
</dbReference>
<evidence type="ECO:0000256" key="2">
    <source>
        <dbReference type="ARBA" id="ARBA00008017"/>
    </source>
</evidence>
<dbReference type="InterPro" id="IPR011014">
    <property type="entry name" value="MscS_channel_TM-2"/>
</dbReference>
<dbReference type="RefSeq" id="WP_285232682.1">
    <property type="nucleotide sequence ID" value="NZ_CP116346.1"/>
</dbReference>
<dbReference type="InterPro" id="IPR006685">
    <property type="entry name" value="MscS_channel_2nd"/>
</dbReference>
<dbReference type="InterPro" id="IPR049142">
    <property type="entry name" value="MS_channel_1st"/>
</dbReference>
<dbReference type="SUPFAM" id="SSF50182">
    <property type="entry name" value="Sm-like ribonucleoproteins"/>
    <property type="match status" value="1"/>
</dbReference>
<evidence type="ECO:0000256" key="1">
    <source>
        <dbReference type="ARBA" id="ARBA00004651"/>
    </source>
</evidence>
<organism evidence="11 12">
    <name type="scientific">Paucibacter sediminis</name>
    <dbReference type="NCBI Taxonomy" id="3019553"/>
    <lineage>
        <taxon>Bacteria</taxon>
        <taxon>Pseudomonadati</taxon>
        <taxon>Pseudomonadota</taxon>
        <taxon>Betaproteobacteria</taxon>
        <taxon>Burkholderiales</taxon>
        <taxon>Sphaerotilaceae</taxon>
        <taxon>Roseateles</taxon>
    </lineage>
</organism>
<dbReference type="Pfam" id="PF21088">
    <property type="entry name" value="MS_channel_1st"/>
    <property type="match status" value="1"/>
</dbReference>
<evidence type="ECO:0000256" key="7">
    <source>
        <dbReference type="SAM" id="Phobius"/>
    </source>
</evidence>
<evidence type="ECO:0000256" key="4">
    <source>
        <dbReference type="ARBA" id="ARBA00022692"/>
    </source>
</evidence>
<keyword evidence="5 7" id="KW-1133">Transmembrane helix</keyword>
<keyword evidence="12" id="KW-1185">Reference proteome</keyword>
<evidence type="ECO:0000259" key="10">
    <source>
        <dbReference type="Pfam" id="PF21088"/>
    </source>
</evidence>
<evidence type="ECO:0000259" key="9">
    <source>
        <dbReference type="Pfam" id="PF21082"/>
    </source>
</evidence>
<feature type="transmembrane region" description="Helical" evidence="7">
    <location>
        <begin position="210"/>
        <end position="229"/>
    </location>
</feature>
<dbReference type="AlphaFoldDB" id="A0AA95NEV8"/>
<dbReference type="Proteomes" id="UP001177769">
    <property type="component" value="Chromosome"/>
</dbReference>
<sequence length="432" mass="46581">MNQTFSFEELQALLASLLSPSALTELGLLLACMGLAWLIVWRLKQRVQQRARSVLLGSHVVDGVLFPVLALLLALGARRAIPLLGLKVAVFKLVIPVLTSLVVIRLIARVLRAALPDSGWIRLLERSVSWLAWGGSILWIIGVLPMVMEELDDVRWKVGATQVSLRAMIEGGLTAAFVLVLALWISSAIEQRLLRNTSVDLSMRKIAANLTRALLMFIGLLVALTAAGIDLTALGVLGGALGVGIGFGLQKLAANYVSGFVILAERSLRIGDMVKVDNFEGRISDIKTRYTVIRALNGREAIIPNETLITQRVENSSLADPQVLLSTVVQVAYGCEIEAVMAQLAEAVKAVPRVLQQPGPAVQLSSFAADGLELTVMFWIADPENGQGGVRSDVNLAILRCLNALGVEIPYPQRVVHQVQAPFTQSATQSAI</sequence>
<dbReference type="InterPro" id="IPR011066">
    <property type="entry name" value="MscS_channel_C_sf"/>
</dbReference>
<dbReference type="InterPro" id="IPR049278">
    <property type="entry name" value="MS_channel_C"/>
</dbReference>
<dbReference type="EMBL" id="CP116346">
    <property type="protein sequence ID" value="WIT11597.1"/>
    <property type="molecule type" value="Genomic_DNA"/>
</dbReference>
<feature type="domain" description="Mechanosensitive ion channel transmembrane helices 2/3" evidence="10">
    <location>
        <begin position="209"/>
        <end position="250"/>
    </location>
</feature>
<dbReference type="InterPro" id="IPR010920">
    <property type="entry name" value="LSM_dom_sf"/>
</dbReference>
<feature type="domain" description="Mechanosensitive ion channel MscS" evidence="8">
    <location>
        <begin position="252"/>
        <end position="317"/>
    </location>
</feature>
<dbReference type="GO" id="GO:0005886">
    <property type="term" value="C:plasma membrane"/>
    <property type="evidence" value="ECO:0007669"/>
    <property type="project" value="UniProtKB-SubCell"/>
</dbReference>
<proteinExistence type="inferred from homology"/>
<evidence type="ECO:0000256" key="6">
    <source>
        <dbReference type="ARBA" id="ARBA00023136"/>
    </source>
</evidence>
<accession>A0AA95NEV8</accession>
<dbReference type="Gene3D" id="1.10.287.1260">
    <property type="match status" value="1"/>
</dbReference>
<dbReference type="InterPro" id="IPR052702">
    <property type="entry name" value="MscS-like_channel"/>
</dbReference>
<dbReference type="SUPFAM" id="SSF82861">
    <property type="entry name" value="Mechanosensitive channel protein MscS (YggB), transmembrane region"/>
    <property type="match status" value="1"/>
</dbReference>